<evidence type="ECO:0000256" key="11">
    <source>
        <dbReference type="SAM" id="MobiDB-lite"/>
    </source>
</evidence>
<dbReference type="FunFam" id="3.40.630.30:FF:000056">
    <property type="entry name" value="Glycylpeptide N-tetradecanoyltransferase"/>
    <property type="match status" value="1"/>
</dbReference>
<evidence type="ECO:0000256" key="3">
    <source>
        <dbReference type="ARBA" id="ARBA00011245"/>
    </source>
</evidence>
<protein>
    <recommendedName>
        <fullName evidence="5 9">Glycylpeptide N-tetradecanoyltransferase</fullName>
        <ecNumber evidence="4 9">2.3.1.97</ecNumber>
    </recommendedName>
</protein>
<dbReference type="PANTHER" id="PTHR11377:SF5">
    <property type="entry name" value="GLYCYLPEPTIDE N-TETRADECANOYLTRANSFERASE"/>
    <property type="match status" value="1"/>
</dbReference>
<comment type="similarity">
    <text evidence="2 10">Belongs to the NMT family.</text>
</comment>
<dbReference type="Pfam" id="PF01233">
    <property type="entry name" value="NMT"/>
    <property type="match status" value="1"/>
</dbReference>
<comment type="function">
    <text evidence="9">Adds a myristoyl group to the N-terminal glycine residue of certain cellular proteins.</text>
</comment>
<keyword evidence="15" id="KW-1185">Reference proteome</keyword>
<dbReference type="InterPro" id="IPR016181">
    <property type="entry name" value="Acyl_CoA_acyltransferase"/>
</dbReference>
<gene>
    <name evidence="14" type="primary">TPHA0F03040</name>
    <name evidence="14" type="ordered locus">TPHA_0F03040</name>
</gene>
<dbReference type="HOGENOM" id="CLU_022882_2_0_1"/>
<dbReference type="Pfam" id="PF02799">
    <property type="entry name" value="NMT_C"/>
    <property type="match status" value="1"/>
</dbReference>
<dbReference type="InterPro" id="IPR022676">
    <property type="entry name" value="NMT_N"/>
</dbReference>
<keyword evidence="6" id="KW-0963">Cytoplasm</keyword>
<evidence type="ECO:0000259" key="12">
    <source>
        <dbReference type="Pfam" id="PF01233"/>
    </source>
</evidence>
<dbReference type="PROSITE" id="PS00975">
    <property type="entry name" value="NMT_1"/>
    <property type="match status" value="1"/>
</dbReference>
<dbReference type="GO" id="GO:0005829">
    <property type="term" value="C:cytosol"/>
    <property type="evidence" value="ECO:0007669"/>
    <property type="project" value="EnsemblFungi"/>
</dbReference>
<accession>G8BUJ9</accession>
<keyword evidence="8 9" id="KW-0012">Acyltransferase</keyword>
<keyword evidence="7 9" id="KW-0808">Transferase</keyword>
<dbReference type="OrthoDB" id="60315at2759"/>
<evidence type="ECO:0000313" key="15">
    <source>
        <dbReference type="Proteomes" id="UP000005666"/>
    </source>
</evidence>
<sequence>MERKLNPETDKKKIEDVLRLLKLNDVDLSKLSEQQRKEMKDHKFWKTQPVPSFDEKIEEEGPIHSDKTPDDIPNEPLPMLPDFEWCTVDIEDEGQLENVFVLLNENYVEDRDAEFRFNYTKDFFKWALKCPGWKPEWNVGVRVKSTGKLVSFISAIPVDLRVRSKFLKSVEINFLCIHKQLRSKRLAPVLIKEITRRVNKENIWHALYTAGTVLPSPISTCRYTHRPLNWSKLCEVGFTALPEGKTNPQMVAQYTLPKGPLMKGFRPLELKDIDETLSLFNRYQERFDLVQLFSKEEFKHWFLGSTDSKVSTESEVIYSYVVENENGKIVDFVSFYSLPFTILNNAVYKNLGIGYLFYYASDADFTYTDRLNPEASEKLKKRLNSLVKDVLIIAKSNKMDVFNALTSQDNSLFLDDLKFGPGDGFLNFYLFNYRAFPVHGGITETKKYDVEKRSDVGIVML</sequence>
<dbReference type="PROSITE" id="PS00976">
    <property type="entry name" value="NMT_2"/>
    <property type="match status" value="1"/>
</dbReference>
<dbReference type="FunFam" id="3.40.630.30:FF:000042">
    <property type="entry name" value="Glycylpeptide N-tetradecanoyltransferase"/>
    <property type="match status" value="1"/>
</dbReference>
<dbReference type="OMA" id="GWKRDWH"/>
<dbReference type="InterPro" id="IPR022678">
    <property type="entry name" value="NMT_CS"/>
</dbReference>
<evidence type="ECO:0000256" key="7">
    <source>
        <dbReference type="ARBA" id="ARBA00022679"/>
    </source>
</evidence>
<evidence type="ECO:0000256" key="1">
    <source>
        <dbReference type="ARBA" id="ARBA00004496"/>
    </source>
</evidence>
<dbReference type="eggNOG" id="KOG2779">
    <property type="taxonomic scope" value="Eukaryota"/>
</dbReference>
<evidence type="ECO:0000259" key="13">
    <source>
        <dbReference type="Pfam" id="PF02799"/>
    </source>
</evidence>
<evidence type="ECO:0000256" key="8">
    <source>
        <dbReference type="ARBA" id="ARBA00023315"/>
    </source>
</evidence>
<dbReference type="AlphaFoldDB" id="G8BUJ9"/>
<dbReference type="EC" id="2.3.1.97" evidence="4 9"/>
<dbReference type="PANTHER" id="PTHR11377">
    <property type="entry name" value="N-MYRISTOYL TRANSFERASE"/>
    <property type="match status" value="1"/>
</dbReference>
<feature type="compositionally biased region" description="Basic and acidic residues" evidence="11">
    <location>
        <begin position="55"/>
        <end position="70"/>
    </location>
</feature>
<dbReference type="PIRSF" id="PIRSF015892">
    <property type="entry name" value="N-myristl_transf"/>
    <property type="match status" value="1"/>
</dbReference>
<dbReference type="GO" id="GO:0004379">
    <property type="term" value="F:glycylpeptide N-tetradecanoyltransferase activity"/>
    <property type="evidence" value="ECO:0007669"/>
    <property type="project" value="UniProtKB-EC"/>
</dbReference>
<dbReference type="Gene3D" id="3.40.630.30">
    <property type="match status" value="2"/>
</dbReference>
<evidence type="ECO:0000256" key="2">
    <source>
        <dbReference type="ARBA" id="ARBA00009469"/>
    </source>
</evidence>
<comment type="subunit">
    <text evidence="3">Monomer.</text>
</comment>
<evidence type="ECO:0000256" key="4">
    <source>
        <dbReference type="ARBA" id="ARBA00012923"/>
    </source>
</evidence>
<evidence type="ECO:0000256" key="9">
    <source>
        <dbReference type="RuleBase" id="RU000586"/>
    </source>
</evidence>
<evidence type="ECO:0000256" key="10">
    <source>
        <dbReference type="RuleBase" id="RU004178"/>
    </source>
</evidence>
<feature type="domain" description="Glycylpeptide N-tetradecanoyltransferase C-terminal" evidence="13">
    <location>
        <begin position="235"/>
        <end position="459"/>
    </location>
</feature>
<dbReference type="EMBL" id="HE612861">
    <property type="protein sequence ID" value="CCE63785.1"/>
    <property type="molecule type" value="Genomic_DNA"/>
</dbReference>
<proteinExistence type="inferred from homology"/>
<organism evidence="14 15">
    <name type="scientific">Tetrapisispora phaffii (strain ATCC 24235 / CBS 4417 / NBRC 1672 / NRRL Y-8282 / UCD 70-5)</name>
    <name type="common">Yeast</name>
    <name type="synonym">Fabospora phaffii</name>
    <dbReference type="NCBI Taxonomy" id="1071381"/>
    <lineage>
        <taxon>Eukaryota</taxon>
        <taxon>Fungi</taxon>
        <taxon>Dikarya</taxon>
        <taxon>Ascomycota</taxon>
        <taxon>Saccharomycotina</taxon>
        <taxon>Saccharomycetes</taxon>
        <taxon>Saccharomycetales</taxon>
        <taxon>Saccharomycetaceae</taxon>
        <taxon>Tetrapisispora</taxon>
    </lineage>
</organism>
<reference evidence="14 15" key="1">
    <citation type="journal article" date="2011" name="Proc. Natl. Acad. Sci. U.S.A.">
        <title>Evolutionary erosion of yeast sex chromosomes by mating-type switching accidents.</title>
        <authorList>
            <person name="Gordon J.L."/>
            <person name="Armisen D."/>
            <person name="Proux-Wera E."/>
            <person name="Oheigeartaigh S.S."/>
            <person name="Byrne K.P."/>
            <person name="Wolfe K.H."/>
        </authorList>
    </citation>
    <scope>NUCLEOTIDE SEQUENCE [LARGE SCALE GENOMIC DNA]</scope>
    <source>
        <strain evidence="15">ATCC 24235 / CBS 4417 / NBRC 1672 / NRRL Y-8282 / UCD 70-5</strain>
    </source>
</reference>
<dbReference type="GeneID" id="11535375"/>
<dbReference type="SUPFAM" id="SSF55729">
    <property type="entry name" value="Acyl-CoA N-acyltransferases (Nat)"/>
    <property type="match status" value="2"/>
</dbReference>
<comment type="subcellular location">
    <subcellularLocation>
        <location evidence="1">Cytoplasm</location>
    </subcellularLocation>
</comment>
<evidence type="ECO:0000313" key="14">
    <source>
        <dbReference type="EMBL" id="CCE63785.1"/>
    </source>
</evidence>
<dbReference type="Proteomes" id="UP000005666">
    <property type="component" value="Chromosome 6"/>
</dbReference>
<feature type="region of interest" description="Disordered" evidence="11">
    <location>
        <begin position="55"/>
        <end position="74"/>
    </location>
</feature>
<dbReference type="InterPro" id="IPR000903">
    <property type="entry name" value="NMT"/>
</dbReference>
<comment type="catalytic activity">
    <reaction evidence="9">
        <text>N-terminal glycyl-[protein] + tetradecanoyl-CoA = N-tetradecanoylglycyl-[protein] + CoA + H(+)</text>
        <dbReference type="Rhea" id="RHEA:15521"/>
        <dbReference type="Rhea" id="RHEA-COMP:12666"/>
        <dbReference type="Rhea" id="RHEA-COMP:12667"/>
        <dbReference type="ChEBI" id="CHEBI:15378"/>
        <dbReference type="ChEBI" id="CHEBI:57287"/>
        <dbReference type="ChEBI" id="CHEBI:57385"/>
        <dbReference type="ChEBI" id="CHEBI:64723"/>
        <dbReference type="ChEBI" id="CHEBI:133050"/>
        <dbReference type="EC" id="2.3.1.97"/>
    </reaction>
</comment>
<dbReference type="InterPro" id="IPR022677">
    <property type="entry name" value="NMT_C"/>
</dbReference>
<dbReference type="RefSeq" id="XP_003686219.1">
    <property type="nucleotide sequence ID" value="XM_003686171.1"/>
</dbReference>
<feature type="domain" description="Glycylpeptide N-tetradecanoyltransferase N-terminal" evidence="12">
    <location>
        <begin position="62"/>
        <end position="221"/>
    </location>
</feature>
<name>G8BUJ9_TETPH</name>
<dbReference type="STRING" id="1071381.G8BUJ9"/>
<evidence type="ECO:0000256" key="5">
    <source>
        <dbReference type="ARBA" id="ARBA00022240"/>
    </source>
</evidence>
<evidence type="ECO:0000256" key="6">
    <source>
        <dbReference type="ARBA" id="ARBA00022490"/>
    </source>
</evidence>
<dbReference type="KEGG" id="tpf:TPHA_0F03040"/>